<proteinExistence type="predicted"/>
<accession>A0A7L4ZLE2</accession>
<sequence length="143" mass="16216">MKKVFLCLIALAFLSCSTDDENSLILNESNLSFNLNGVDYSLTDYNVTLNPANTEIRIIEASFDNNMKTLLFSVLVEETNQIDDFVFIENHINHISDPIYGNRETSIEVHTDSKMEGTFRATMEDNTGQPIFTFTDGVINIEY</sequence>
<dbReference type="OrthoDB" id="1443693at2"/>
<dbReference type="RefSeq" id="WP_160129960.1">
    <property type="nucleotide sequence ID" value="NZ_CP019288.1"/>
</dbReference>
<organism evidence="2 3">
    <name type="scientific">Kordia antarctica</name>
    <dbReference type="NCBI Taxonomy" id="1218801"/>
    <lineage>
        <taxon>Bacteria</taxon>
        <taxon>Pseudomonadati</taxon>
        <taxon>Bacteroidota</taxon>
        <taxon>Flavobacteriia</taxon>
        <taxon>Flavobacteriales</taxon>
        <taxon>Flavobacteriaceae</taxon>
        <taxon>Kordia</taxon>
    </lineage>
</organism>
<feature type="signal peptide" evidence="1">
    <location>
        <begin position="1"/>
        <end position="18"/>
    </location>
</feature>
<evidence type="ECO:0000313" key="3">
    <source>
        <dbReference type="Proteomes" id="UP000464657"/>
    </source>
</evidence>
<reference evidence="2 3" key="1">
    <citation type="journal article" date="2013" name="Int. J. Syst. Evol. Microbiol.">
        <title>Kordia antarctica sp. nov., isolated from Antarctic seawater.</title>
        <authorList>
            <person name="Baek K."/>
            <person name="Choi A."/>
            <person name="Kang I."/>
            <person name="Lee K."/>
            <person name="Cho J.C."/>
        </authorList>
    </citation>
    <scope>NUCLEOTIDE SEQUENCE [LARGE SCALE GENOMIC DNA]</scope>
    <source>
        <strain evidence="2 3">IMCC3317</strain>
    </source>
</reference>
<keyword evidence="3" id="KW-1185">Reference proteome</keyword>
<keyword evidence="1" id="KW-0732">Signal</keyword>
<gene>
    <name evidence="2" type="ORF">IMCC3317_27000</name>
</gene>
<dbReference type="AlphaFoldDB" id="A0A7L4ZLE2"/>
<evidence type="ECO:0000256" key="1">
    <source>
        <dbReference type="SAM" id="SignalP"/>
    </source>
</evidence>
<protein>
    <submittedName>
        <fullName evidence="2">Uncharacterized protein</fullName>
    </submittedName>
</protein>
<name>A0A7L4ZLE2_9FLAO</name>
<feature type="chain" id="PRO_5029513064" evidence="1">
    <location>
        <begin position="19"/>
        <end position="143"/>
    </location>
</feature>
<evidence type="ECO:0000313" key="2">
    <source>
        <dbReference type="EMBL" id="QHI37321.1"/>
    </source>
</evidence>
<dbReference type="KEGG" id="kan:IMCC3317_27000"/>
<dbReference type="PROSITE" id="PS51257">
    <property type="entry name" value="PROKAR_LIPOPROTEIN"/>
    <property type="match status" value="1"/>
</dbReference>
<dbReference type="EMBL" id="CP019288">
    <property type="protein sequence ID" value="QHI37321.1"/>
    <property type="molecule type" value="Genomic_DNA"/>
</dbReference>
<dbReference type="Proteomes" id="UP000464657">
    <property type="component" value="Chromosome"/>
</dbReference>